<dbReference type="PANTHER" id="PTHR43747:SF1">
    <property type="entry name" value="SLR1998 PROTEIN"/>
    <property type="match status" value="1"/>
</dbReference>
<dbReference type="SUPFAM" id="SSF51905">
    <property type="entry name" value="FAD/NAD(P)-binding domain"/>
    <property type="match status" value="1"/>
</dbReference>
<dbReference type="InterPro" id="IPR036188">
    <property type="entry name" value="FAD/NAD-bd_sf"/>
</dbReference>
<gene>
    <name evidence="3" type="ORF">E6C50_15855</name>
</gene>
<protein>
    <submittedName>
        <fullName evidence="3">FAD-binding protein</fullName>
    </submittedName>
</protein>
<dbReference type="AlphaFoldDB" id="A0A4S3ZQU5"/>
<evidence type="ECO:0000256" key="1">
    <source>
        <dbReference type="SAM" id="Phobius"/>
    </source>
</evidence>
<dbReference type="InterPro" id="IPR050816">
    <property type="entry name" value="Flavin-dep_Halogenase_NPB"/>
</dbReference>
<dbReference type="Proteomes" id="UP000307507">
    <property type="component" value="Unassembled WGS sequence"/>
</dbReference>
<dbReference type="OrthoDB" id="9806565at2"/>
<keyword evidence="4" id="KW-1185">Reference proteome</keyword>
<sequence length="366" mass="40803">MIKNRYYIPVVIVGAGPAGLAAALTLQKESVTCAVIDYRRENVFKPGESLAPGANFILDKLGLHKIPASGFHNTYVGNNVVWGDTMPRQRYFLNEPYGNGLHLNRVVFENQLLETAIERGISLFLNYQIKNITETPDKMFLECLSPAGNFTVIETDFILDCSGRASIVAKKSGVKRTTLDNLVSYHFMIPKPETVLKGMTYIESVADGWWYMAPVNDGKTVVNFMSDSDLHMVKPELLKDWLRQKIQQTRHFSALVSENAFDNLMHSGIKTASTSLLEVPGGDRWLAAGDALCSYDPLTSFGITNALTAGYAAAKAITGLRNGDGTAASDYLSKQMVLFNKSVAMLHNQYRQEQRWTDSPFWKRRL</sequence>
<evidence type="ECO:0000259" key="2">
    <source>
        <dbReference type="Pfam" id="PF01494"/>
    </source>
</evidence>
<dbReference type="Gene3D" id="3.50.50.60">
    <property type="entry name" value="FAD/NAD(P)-binding domain"/>
    <property type="match status" value="1"/>
</dbReference>
<feature type="domain" description="FAD-binding" evidence="2">
    <location>
        <begin position="8"/>
        <end position="325"/>
    </location>
</feature>
<keyword evidence="1" id="KW-0812">Transmembrane</keyword>
<dbReference type="GO" id="GO:0071949">
    <property type="term" value="F:FAD binding"/>
    <property type="evidence" value="ECO:0007669"/>
    <property type="project" value="InterPro"/>
</dbReference>
<dbReference type="RefSeq" id="WP_136404220.1">
    <property type="nucleotide sequence ID" value="NZ_SSNZ01000010.1"/>
</dbReference>
<keyword evidence="1" id="KW-1133">Transmembrane helix</keyword>
<keyword evidence="1" id="KW-0472">Membrane</keyword>
<evidence type="ECO:0000313" key="3">
    <source>
        <dbReference type="EMBL" id="THF47906.1"/>
    </source>
</evidence>
<reference evidence="3 4" key="1">
    <citation type="submission" date="2019-04" db="EMBL/GenBank/DDBJ databases">
        <title>Flavobacterium sp. nov. isolated from construction timber.</title>
        <authorList>
            <person name="Lin S.-Y."/>
            <person name="Chang C.-T."/>
            <person name="Young C.-C."/>
        </authorList>
    </citation>
    <scope>NUCLEOTIDE SEQUENCE [LARGE SCALE GENOMIC DNA]</scope>
    <source>
        <strain evidence="3 4">CC-CTC003</strain>
    </source>
</reference>
<dbReference type="Pfam" id="PF01494">
    <property type="entry name" value="FAD_binding_3"/>
    <property type="match status" value="1"/>
</dbReference>
<name>A0A4S3ZQU5_9FLAO</name>
<dbReference type="PANTHER" id="PTHR43747">
    <property type="entry name" value="FAD-BINDING PROTEIN"/>
    <property type="match status" value="1"/>
</dbReference>
<dbReference type="PRINTS" id="PR00420">
    <property type="entry name" value="RNGMNOXGNASE"/>
</dbReference>
<dbReference type="InterPro" id="IPR002938">
    <property type="entry name" value="FAD-bd"/>
</dbReference>
<comment type="caution">
    <text evidence="3">The sequence shown here is derived from an EMBL/GenBank/DDBJ whole genome shotgun (WGS) entry which is preliminary data.</text>
</comment>
<organism evidence="3 4">
    <name type="scientific">Flavobacterium supellecticarium</name>
    <dbReference type="NCBI Taxonomy" id="2565924"/>
    <lineage>
        <taxon>Bacteria</taxon>
        <taxon>Pseudomonadati</taxon>
        <taxon>Bacteroidota</taxon>
        <taxon>Flavobacteriia</taxon>
        <taxon>Flavobacteriales</taxon>
        <taxon>Flavobacteriaceae</taxon>
        <taxon>Flavobacterium</taxon>
    </lineage>
</organism>
<dbReference type="EMBL" id="SSNZ01000010">
    <property type="protein sequence ID" value="THF47906.1"/>
    <property type="molecule type" value="Genomic_DNA"/>
</dbReference>
<accession>A0A4S3ZQU5</accession>
<feature type="transmembrane region" description="Helical" evidence="1">
    <location>
        <begin position="7"/>
        <end position="26"/>
    </location>
</feature>
<proteinExistence type="predicted"/>
<evidence type="ECO:0000313" key="4">
    <source>
        <dbReference type="Proteomes" id="UP000307507"/>
    </source>
</evidence>
<dbReference type="Gene3D" id="3.30.9.100">
    <property type="match status" value="1"/>
</dbReference>